<dbReference type="EMBL" id="PEBW01000001">
    <property type="protein sequence ID" value="PTQ53349.1"/>
    <property type="molecule type" value="Genomic_DNA"/>
</dbReference>
<dbReference type="AlphaFoldDB" id="A0A2T5GAX6"/>
<feature type="compositionally biased region" description="Basic and acidic residues" evidence="1">
    <location>
        <begin position="193"/>
        <end position="209"/>
    </location>
</feature>
<gene>
    <name evidence="2" type="ORF">BLITH_0429</name>
</gene>
<proteinExistence type="predicted"/>
<dbReference type="InterPro" id="IPR014202">
    <property type="entry name" value="Spore_II_R"/>
</dbReference>
<comment type="caution">
    <text evidence="2">The sequence shown here is derived from an EMBL/GenBank/DDBJ whole genome shotgun (WGS) entry which is preliminary data.</text>
</comment>
<reference evidence="2 3" key="1">
    <citation type="submission" date="2017-08" db="EMBL/GenBank/DDBJ databases">
        <title>Burning lignite coal seam in the remote Altai Mountains harbors a hydrogen-driven thermophilic microbial community.</title>
        <authorList>
            <person name="Kadnikov V.V."/>
            <person name="Mardanov A.V."/>
            <person name="Ivasenko D."/>
            <person name="Beletsky A.V."/>
            <person name="Karnachuk O.V."/>
            <person name="Ravin N.V."/>
        </authorList>
    </citation>
    <scope>NUCLEOTIDE SEQUENCE [LARGE SCALE GENOMIC DNA]</scope>
    <source>
        <strain evidence="2">AL31</strain>
    </source>
</reference>
<organism evidence="2 3">
    <name type="scientific">Brockia lithotrophica</name>
    <dbReference type="NCBI Taxonomy" id="933949"/>
    <lineage>
        <taxon>Bacteria</taxon>
        <taxon>Bacillati</taxon>
        <taxon>Bacillota</taxon>
        <taxon>Bacilli</taxon>
        <taxon>Bacillales</taxon>
        <taxon>Bacillales Family X. Incertae Sedis</taxon>
        <taxon>Brockia</taxon>
    </lineage>
</organism>
<accession>A0A2T5GAX6</accession>
<evidence type="ECO:0000256" key="1">
    <source>
        <dbReference type="SAM" id="MobiDB-lite"/>
    </source>
</evidence>
<dbReference type="Pfam" id="PF09551">
    <property type="entry name" value="Spore_II_R"/>
    <property type="match status" value="1"/>
</dbReference>
<name>A0A2T5GAX6_9BACL</name>
<evidence type="ECO:0008006" key="4">
    <source>
        <dbReference type="Google" id="ProtNLM"/>
    </source>
</evidence>
<evidence type="ECO:0000313" key="2">
    <source>
        <dbReference type="EMBL" id="PTQ53349.1"/>
    </source>
</evidence>
<protein>
    <recommendedName>
        <fullName evidence="4">Stage II sporulation protein R</fullName>
    </recommendedName>
</protein>
<dbReference type="Proteomes" id="UP000244016">
    <property type="component" value="Unassembled WGS sequence"/>
</dbReference>
<feature type="region of interest" description="Disordered" evidence="1">
    <location>
        <begin position="177"/>
        <end position="209"/>
    </location>
</feature>
<sequence>MKHDARGALFLYAGILVVALLLAHLGDVAFFCRAYDVPRLRVVAHSDAPYDQWVKGEVARIALRWWKEVAAEEGRHVRSASAFRISPGEPGTISDLSGEDLEVLRQAVRTWLAERGVPYGFRIEVGKVEQPPRTYGGHLLAAGEAPTVLITLGEGKGHNFWTLLFPHLAPKGAYLQESPARTGSPAPNPEDLPYGRDEGSVGETERYSPERVDQLAFTGGTETPPLSPSGSGRQAPVRQEGKFAWHLYVWDRVHVLWERAFFR</sequence>
<evidence type="ECO:0000313" key="3">
    <source>
        <dbReference type="Proteomes" id="UP000244016"/>
    </source>
</evidence>